<dbReference type="Gene3D" id="3.90.1200.10">
    <property type="match status" value="1"/>
</dbReference>
<accession>A0A8H7K4H1</accession>
<dbReference type="InterPro" id="IPR011009">
    <property type="entry name" value="Kinase-like_dom_sf"/>
</dbReference>
<organism evidence="2 3">
    <name type="scientific">Bionectria ochroleuca</name>
    <name type="common">Gliocladium roseum</name>
    <dbReference type="NCBI Taxonomy" id="29856"/>
    <lineage>
        <taxon>Eukaryota</taxon>
        <taxon>Fungi</taxon>
        <taxon>Dikarya</taxon>
        <taxon>Ascomycota</taxon>
        <taxon>Pezizomycotina</taxon>
        <taxon>Sordariomycetes</taxon>
        <taxon>Hypocreomycetidae</taxon>
        <taxon>Hypocreales</taxon>
        <taxon>Bionectriaceae</taxon>
        <taxon>Clonostachys</taxon>
    </lineage>
</organism>
<evidence type="ECO:0000313" key="2">
    <source>
        <dbReference type="EMBL" id="KAF9743576.1"/>
    </source>
</evidence>
<dbReference type="PANTHER" id="PTHR21310:SF15">
    <property type="entry name" value="AMINOGLYCOSIDE PHOSPHOTRANSFERASE DOMAIN-CONTAINING PROTEIN"/>
    <property type="match status" value="1"/>
</dbReference>
<gene>
    <name evidence="2" type="ORF">IM811_005916</name>
</gene>
<dbReference type="SUPFAM" id="SSF56112">
    <property type="entry name" value="Protein kinase-like (PK-like)"/>
    <property type="match status" value="1"/>
</dbReference>
<dbReference type="InterPro" id="IPR051678">
    <property type="entry name" value="AGP_Transferase"/>
</dbReference>
<dbReference type="InterPro" id="IPR002575">
    <property type="entry name" value="Aminoglycoside_PTrfase"/>
</dbReference>
<dbReference type="EMBL" id="JADCTT010000016">
    <property type="protein sequence ID" value="KAF9743576.1"/>
    <property type="molecule type" value="Genomic_DNA"/>
</dbReference>
<dbReference type="Pfam" id="PF01636">
    <property type="entry name" value="APH"/>
    <property type="match status" value="1"/>
</dbReference>
<feature type="domain" description="Aminoglycoside phosphotransferase" evidence="1">
    <location>
        <begin position="2"/>
        <end position="159"/>
    </location>
</feature>
<evidence type="ECO:0000313" key="3">
    <source>
        <dbReference type="Proteomes" id="UP000616885"/>
    </source>
</evidence>
<dbReference type="Proteomes" id="UP000616885">
    <property type="component" value="Unassembled WGS sequence"/>
</dbReference>
<sequence>MSLIPGVNLEGIWSKLDSREKENIRSQLDSLLSSLRSLPCPADRPLGGVQGEGCKDIRRGLRTSSEPILTEEQFREFIFTGSTIASPLYTELLHKLMPAPSGKGVFTHGDLRPANIVVDTDDHKDWKVSGILDWEASGFYPAYWESIKMTNNLTPRDTLDWYKYLPASISFQKFTVQWLVDRLWDPLMENS</sequence>
<proteinExistence type="predicted"/>
<name>A0A8H7K4H1_BIOOC</name>
<protein>
    <recommendedName>
        <fullName evidence="1">Aminoglycoside phosphotransferase domain-containing protein</fullName>
    </recommendedName>
</protein>
<dbReference type="PANTHER" id="PTHR21310">
    <property type="entry name" value="AMINOGLYCOSIDE PHOSPHOTRANSFERASE-RELATED-RELATED"/>
    <property type="match status" value="1"/>
</dbReference>
<reference evidence="2" key="1">
    <citation type="submission" date="2020-10" db="EMBL/GenBank/DDBJ databases">
        <title>High-Quality Genome Resource of Clonostachys rosea strain S41 by Oxford Nanopore Long-Read Sequencing.</title>
        <authorList>
            <person name="Wang H."/>
        </authorList>
    </citation>
    <scope>NUCLEOTIDE SEQUENCE</scope>
    <source>
        <strain evidence="2">S41</strain>
    </source>
</reference>
<comment type="caution">
    <text evidence="2">The sequence shown here is derived from an EMBL/GenBank/DDBJ whole genome shotgun (WGS) entry which is preliminary data.</text>
</comment>
<dbReference type="AlphaFoldDB" id="A0A8H7K4H1"/>
<evidence type="ECO:0000259" key="1">
    <source>
        <dbReference type="Pfam" id="PF01636"/>
    </source>
</evidence>